<dbReference type="AlphaFoldDB" id="A0A7J6DN55"/>
<proteinExistence type="inferred from homology"/>
<evidence type="ECO:0000313" key="6">
    <source>
        <dbReference type="Proteomes" id="UP000583929"/>
    </source>
</evidence>
<keyword evidence="2" id="KW-0804">Transcription</keyword>
<dbReference type="Pfam" id="PF02536">
    <property type="entry name" value="mTERF"/>
    <property type="match status" value="2"/>
</dbReference>
<feature type="domain" description="SAC" evidence="4">
    <location>
        <begin position="561"/>
        <end position="633"/>
    </location>
</feature>
<dbReference type="PANTHER" id="PTHR13068:SF103">
    <property type="entry name" value="MITOCHONDRIAL TRANSCRIPTION TERMINATION FACTOR FAMILY PROTEIN"/>
    <property type="match status" value="1"/>
</dbReference>
<keyword evidence="6" id="KW-1185">Reference proteome</keyword>
<evidence type="ECO:0000256" key="2">
    <source>
        <dbReference type="ARBA" id="ARBA00022472"/>
    </source>
</evidence>
<dbReference type="InterPro" id="IPR003690">
    <property type="entry name" value="MTERF"/>
</dbReference>
<dbReference type="PROSITE" id="PS50275">
    <property type="entry name" value="SAC"/>
    <property type="match status" value="1"/>
</dbReference>
<comment type="caution">
    <text evidence="5">The sequence shown here is derived from an EMBL/GenBank/DDBJ whole genome shotgun (WGS) entry which is preliminary data.</text>
</comment>
<name>A0A7J6DN55_CANSA</name>
<sequence>MQVDLYSRISYNGSFFESAYSSGSSPMATIRVSRIVKTEAQEALFDYLHFTRNMGFTDAEHISKNSPTFVQSLLSEIDTDKDVGRSLTRFFRYHPINEFEPFLESLGLCPSELRLLLPKHLMYLSDDPSMLENYHVLCDYGIPRIKIGNMYKKAKEIFGYDSGVMYSKLKGYENLGLKRHTVIKLVSSCPLLLIGSVDSDFVEVLRKLKGLGIENDWIGGYVTSYTTYSWKRMIDTIEFLEKLKYNEEQMCSLFKTNPQLLLEGSGKRIFALFGRLLKLGLKMDDVCIMFKQNSKIFSWKCSKNILQAVDFLLEIGMPIKDIAEIVTEHMEFIGLSTLKGPRTVYKELKVGRSGLCQLMKEDPLRVLRLATKLELKRSEHVPCPNPSSHLEKASFLVNLGYVENSDEMTKALKKFRGRGDQLQERFDCLVQAGLDCNVVAEIIKRAPMVLNQSKDHIEKKIDRLQNSIGYPLESLIAFPSYLCYNMERIDLRFSMYVWLRDRGAAKPMLKLSTLLSCSDSRFEKYFVDIHPDGPVIQEAAIHSGSHKRFLSTVNDCKAGQFGNEYLTHGIRNNLNNTLWTVALVYGFFKQVKLSVSDRIFKLILIARRSRHYAGTRYSKRGVNEKGRVAKNRL</sequence>
<evidence type="ECO:0000256" key="1">
    <source>
        <dbReference type="ARBA" id="ARBA00007692"/>
    </source>
</evidence>
<keyword evidence="2" id="KW-0805">Transcription regulation</keyword>
<accession>A0A7J6DN55</accession>
<keyword evidence="3" id="KW-0809">Transit peptide</keyword>
<dbReference type="Gene3D" id="1.25.70.10">
    <property type="entry name" value="Transcription termination factor 3, mitochondrial"/>
    <property type="match status" value="2"/>
</dbReference>
<dbReference type="InterPro" id="IPR038538">
    <property type="entry name" value="MTERF_sf"/>
</dbReference>
<protein>
    <recommendedName>
        <fullName evidence="4">SAC domain-containing protein</fullName>
    </recommendedName>
</protein>
<organism evidence="5 6">
    <name type="scientific">Cannabis sativa</name>
    <name type="common">Hemp</name>
    <name type="synonym">Marijuana</name>
    <dbReference type="NCBI Taxonomy" id="3483"/>
    <lineage>
        <taxon>Eukaryota</taxon>
        <taxon>Viridiplantae</taxon>
        <taxon>Streptophyta</taxon>
        <taxon>Embryophyta</taxon>
        <taxon>Tracheophyta</taxon>
        <taxon>Spermatophyta</taxon>
        <taxon>Magnoliopsida</taxon>
        <taxon>eudicotyledons</taxon>
        <taxon>Gunneridae</taxon>
        <taxon>Pentapetalae</taxon>
        <taxon>rosids</taxon>
        <taxon>fabids</taxon>
        <taxon>Rosales</taxon>
        <taxon>Cannabaceae</taxon>
        <taxon>Cannabis</taxon>
    </lineage>
</organism>
<evidence type="ECO:0000259" key="4">
    <source>
        <dbReference type="PROSITE" id="PS50275"/>
    </source>
</evidence>
<comment type="similarity">
    <text evidence="1">Belongs to the mTERF family.</text>
</comment>
<dbReference type="GO" id="GO:0016791">
    <property type="term" value="F:phosphatase activity"/>
    <property type="evidence" value="ECO:0007669"/>
    <property type="project" value="InterPro"/>
</dbReference>
<dbReference type="FunFam" id="1.25.70.10:FF:000019">
    <property type="entry name" value="mTERF family protein"/>
    <property type="match status" value="1"/>
</dbReference>
<evidence type="ECO:0000256" key="3">
    <source>
        <dbReference type="ARBA" id="ARBA00022946"/>
    </source>
</evidence>
<dbReference type="PANTHER" id="PTHR13068">
    <property type="entry name" value="CGI-12 PROTEIN-RELATED"/>
    <property type="match status" value="1"/>
</dbReference>
<gene>
    <name evidence="5" type="ORF">G4B88_015770</name>
</gene>
<keyword evidence="2" id="KW-0806">Transcription termination</keyword>
<dbReference type="GO" id="GO:0003676">
    <property type="term" value="F:nucleic acid binding"/>
    <property type="evidence" value="ECO:0007669"/>
    <property type="project" value="InterPro"/>
</dbReference>
<dbReference type="Pfam" id="PF02383">
    <property type="entry name" value="Syja_N"/>
    <property type="match status" value="1"/>
</dbReference>
<reference evidence="5 6" key="1">
    <citation type="journal article" date="2020" name="bioRxiv">
        <title>Sequence and annotation of 42 cannabis genomes reveals extensive copy number variation in cannabinoid synthesis and pathogen resistance genes.</title>
        <authorList>
            <person name="Mckernan K.J."/>
            <person name="Helbert Y."/>
            <person name="Kane L.T."/>
            <person name="Ebling H."/>
            <person name="Zhang L."/>
            <person name="Liu B."/>
            <person name="Eaton Z."/>
            <person name="Mclaughlin S."/>
            <person name="Kingan S."/>
            <person name="Baybayan P."/>
            <person name="Concepcion G."/>
            <person name="Jordan M."/>
            <person name="Riva A."/>
            <person name="Barbazuk W."/>
            <person name="Harkins T."/>
        </authorList>
    </citation>
    <scope>NUCLEOTIDE SEQUENCE [LARGE SCALE GENOMIC DNA]</scope>
    <source>
        <strain evidence="6">cv. Jamaican Lion 4</strain>
        <tissue evidence="5">Leaf</tissue>
    </source>
</reference>
<dbReference type="GO" id="GO:0006353">
    <property type="term" value="P:DNA-templated transcription termination"/>
    <property type="evidence" value="ECO:0007669"/>
    <property type="project" value="UniProtKB-KW"/>
</dbReference>
<dbReference type="SMART" id="SM00733">
    <property type="entry name" value="Mterf"/>
    <property type="match status" value="5"/>
</dbReference>
<dbReference type="Proteomes" id="UP000583929">
    <property type="component" value="Unassembled WGS sequence"/>
</dbReference>
<dbReference type="EMBL" id="JAATIQ010000832">
    <property type="protein sequence ID" value="KAF4347260.1"/>
    <property type="molecule type" value="Genomic_DNA"/>
</dbReference>
<evidence type="ECO:0000313" key="5">
    <source>
        <dbReference type="EMBL" id="KAF4347260.1"/>
    </source>
</evidence>
<dbReference type="InterPro" id="IPR002013">
    <property type="entry name" value="SAC_dom"/>
</dbReference>